<sequence>IGLVGRRQIRLVGLGGRLGLASAENWAWRPWKNRASPASRPWKNRPLATSGGFVCGRIGTQSRVAGFASAEEPKALTPCRRLCVCRRMKLVVVVGRGRPALRWRKNGQTASRVWGCEWREKLGI</sequence>
<organism evidence="1">
    <name type="scientific">Cucumis melo</name>
    <name type="common">Muskmelon</name>
    <dbReference type="NCBI Taxonomy" id="3656"/>
    <lineage>
        <taxon>Eukaryota</taxon>
        <taxon>Viridiplantae</taxon>
        <taxon>Streptophyta</taxon>
        <taxon>Embryophyta</taxon>
        <taxon>Tracheophyta</taxon>
        <taxon>Spermatophyta</taxon>
        <taxon>Magnoliopsida</taxon>
        <taxon>eudicotyledons</taxon>
        <taxon>Gunneridae</taxon>
        <taxon>Pentapetalae</taxon>
        <taxon>rosids</taxon>
        <taxon>fabids</taxon>
        <taxon>Cucurbitales</taxon>
        <taxon>Cucurbitaceae</taxon>
        <taxon>Benincaseae</taxon>
        <taxon>Cucumis</taxon>
    </lineage>
</organism>
<dbReference type="AlphaFoldDB" id="A0A9I9EC43"/>
<name>A0A9I9EC43_CUCME</name>
<accession>A0A9I9EC43</accession>
<dbReference type="Gramene" id="MELO3C031688.2.1">
    <property type="protein sequence ID" value="MELO3C031688.2.1"/>
    <property type="gene ID" value="MELO3C031688.2"/>
</dbReference>
<proteinExistence type="predicted"/>
<dbReference type="EnsemblPlants" id="MELO3C031688.2.1">
    <property type="protein sequence ID" value="MELO3C031688.2.1"/>
    <property type="gene ID" value="MELO3C031688.2"/>
</dbReference>
<evidence type="ECO:0000313" key="1">
    <source>
        <dbReference type="EnsemblPlants" id="MELO3C031688.2.1"/>
    </source>
</evidence>
<protein>
    <submittedName>
        <fullName evidence="1">Uncharacterized protein</fullName>
    </submittedName>
</protein>
<reference evidence="1" key="1">
    <citation type="submission" date="2023-03" db="UniProtKB">
        <authorList>
            <consortium name="EnsemblPlants"/>
        </authorList>
    </citation>
    <scope>IDENTIFICATION</scope>
</reference>